<feature type="transmembrane region" description="Helical" evidence="6">
    <location>
        <begin position="197"/>
        <end position="222"/>
    </location>
</feature>
<evidence type="ECO:0008006" key="8">
    <source>
        <dbReference type="Google" id="ProtNLM"/>
    </source>
</evidence>
<evidence type="ECO:0000256" key="2">
    <source>
        <dbReference type="ARBA" id="ARBA00022475"/>
    </source>
</evidence>
<reference evidence="7" key="1">
    <citation type="submission" date="2018-06" db="EMBL/GenBank/DDBJ databases">
        <authorList>
            <person name="Zhirakovskaya E."/>
        </authorList>
    </citation>
    <scope>NUCLEOTIDE SEQUENCE</scope>
</reference>
<dbReference type="Pfam" id="PF09678">
    <property type="entry name" value="Caa3_CtaG"/>
    <property type="match status" value="1"/>
</dbReference>
<organism evidence="7">
    <name type="scientific">hydrothermal vent metagenome</name>
    <dbReference type="NCBI Taxonomy" id="652676"/>
    <lineage>
        <taxon>unclassified sequences</taxon>
        <taxon>metagenomes</taxon>
        <taxon>ecological metagenomes</taxon>
    </lineage>
</organism>
<feature type="transmembrane region" description="Helical" evidence="6">
    <location>
        <begin position="164"/>
        <end position="185"/>
    </location>
</feature>
<evidence type="ECO:0000256" key="6">
    <source>
        <dbReference type="SAM" id="Phobius"/>
    </source>
</evidence>
<sequence length="283" mass="31038">MSAVPPVIVDAPTTVAEVLAFHVDLDVIAVVVALLLIFHLGIRRLGPRFAPPGEPAVTRRQSLRYHAGVLILLFVSGWPIGDIGVGSLFMAHMVEHLSLSFVIPPLLITGTPSWLLGVLLKPVMPVLRIMAKPMVALFVFNAVLAAMMMPASVNLMLTNEPFHLASHIVLFGSASLMWFPILGSVPGLPALAPFYRLGYLFLQSLVPTIPATFLTLGARPLYPIYEQLPRLWGIPVYEDQVLSGLIMKIGGGLLLWGFITYYFFTWHAQEHDLSLRGSRDGVQ</sequence>
<keyword evidence="2" id="KW-1003">Cell membrane</keyword>
<feature type="transmembrane region" description="Helical" evidence="6">
    <location>
        <begin position="242"/>
        <end position="264"/>
    </location>
</feature>
<evidence type="ECO:0000313" key="7">
    <source>
        <dbReference type="EMBL" id="VAW09343.1"/>
    </source>
</evidence>
<dbReference type="InterPro" id="IPR019108">
    <property type="entry name" value="Caa3_assmbl_CtaG-rel"/>
</dbReference>
<evidence type="ECO:0000256" key="1">
    <source>
        <dbReference type="ARBA" id="ARBA00004651"/>
    </source>
</evidence>
<feature type="non-terminal residue" evidence="7">
    <location>
        <position position="283"/>
    </location>
</feature>
<dbReference type="AlphaFoldDB" id="A0A3B0SZS3"/>
<dbReference type="EMBL" id="UOEK01000561">
    <property type="protein sequence ID" value="VAW09343.1"/>
    <property type="molecule type" value="Genomic_DNA"/>
</dbReference>
<accession>A0A3B0SZS3</accession>
<dbReference type="GO" id="GO:0005886">
    <property type="term" value="C:plasma membrane"/>
    <property type="evidence" value="ECO:0007669"/>
    <property type="project" value="UniProtKB-SubCell"/>
</dbReference>
<feature type="transmembrane region" description="Helical" evidence="6">
    <location>
        <begin position="135"/>
        <end position="158"/>
    </location>
</feature>
<keyword evidence="5 6" id="KW-0472">Membrane</keyword>
<keyword evidence="3 6" id="KW-0812">Transmembrane</keyword>
<comment type="subcellular location">
    <subcellularLocation>
        <location evidence="1">Cell membrane</location>
        <topology evidence="1">Multi-pass membrane protein</topology>
    </subcellularLocation>
</comment>
<gene>
    <name evidence="7" type="ORF">MNBD_ACTINO02-3069</name>
</gene>
<feature type="transmembrane region" description="Helical" evidence="6">
    <location>
        <begin position="101"/>
        <end position="123"/>
    </location>
</feature>
<evidence type="ECO:0000256" key="4">
    <source>
        <dbReference type="ARBA" id="ARBA00022989"/>
    </source>
</evidence>
<evidence type="ECO:0000256" key="5">
    <source>
        <dbReference type="ARBA" id="ARBA00023136"/>
    </source>
</evidence>
<keyword evidence="4 6" id="KW-1133">Transmembrane helix</keyword>
<feature type="transmembrane region" description="Helical" evidence="6">
    <location>
        <begin position="20"/>
        <end position="42"/>
    </location>
</feature>
<name>A0A3B0SZS3_9ZZZZ</name>
<proteinExistence type="predicted"/>
<evidence type="ECO:0000256" key="3">
    <source>
        <dbReference type="ARBA" id="ARBA00022692"/>
    </source>
</evidence>
<protein>
    <recommendedName>
        <fullName evidence="8">Cytochrome c oxidase assembly protein</fullName>
    </recommendedName>
</protein>
<feature type="transmembrane region" description="Helical" evidence="6">
    <location>
        <begin position="63"/>
        <end position="81"/>
    </location>
</feature>